<dbReference type="PANTHER" id="PTHR24379">
    <property type="entry name" value="KRAB AND ZINC FINGER DOMAIN-CONTAINING"/>
    <property type="match status" value="1"/>
</dbReference>
<feature type="domain" description="C2H2-type" evidence="7">
    <location>
        <begin position="296"/>
        <end position="324"/>
    </location>
</feature>
<evidence type="ECO:0000256" key="2">
    <source>
        <dbReference type="ARBA" id="ARBA00022737"/>
    </source>
</evidence>
<dbReference type="Gene3D" id="3.40.1800.20">
    <property type="match status" value="1"/>
</dbReference>
<evidence type="ECO:0000313" key="8">
    <source>
        <dbReference type="EnsemblMetazoa" id="SCAU001824-PB"/>
    </source>
</evidence>
<dbReference type="Gene3D" id="3.30.160.60">
    <property type="entry name" value="Classic Zinc Finger"/>
    <property type="match status" value="2"/>
</dbReference>
<evidence type="ECO:0000256" key="5">
    <source>
        <dbReference type="PROSITE-ProRule" id="PRU00042"/>
    </source>
</evidence>
<dbReference type="SMART" id="SM00868">
    <property type="entry name" value="zf-AD"/>
    <property type="match status" value="1"/>
</dbReference>
<evidence type="ECO:0000256" key="3">
    <source>
        <dbReference type="ARBA" id="ARBA00022771"/>
    </source>
</evidence>
<dbReference type="PROSITE" id="PS00028">
    <property type="entry name" value="ZINC_FINGER_C2H2_1"/>
    <property type="match status" value="2"/>
</dbReference>
<dbReference type="VEuPathDB" id="VectorBase:SCAU001824"/>
<protein>
    <recommendedName>
        <fullName evidence="7">C2H2-type domain-containing protein</fullName>
    </recommendedName>
</protein>
<dbReference type="InterPro" id="IPR036236">
    <property type="entry name" value="Znf_C2H2_sf"/>
</dbReference>
<dbReference type="Proteomes" id="UP000095300">
    <property type="component" value="Unassembled WGS sequence"/>
</dbReference>
<dbReference type="SMART" id="SM00355">
    <property type="entry name" value="ZnF_C2H2"/>
    <property type="match status" value="4"/>
</dbReference>
<dbReference type="GO" id="GO:0005634">
    <property type="term" value="C:nucleus"/>
    <property type="evidence" value="ECO:0007669"/>
    <property type="project" value="InterPro"/>
</dbReference>
<dbReference type="EnsemblMetazoa" id="SCAU001824-RB">
    <property type="protein sequence ID" value="SCAU001824-PB"/>
    <property type="gene ID" value="SCAU001824"/>
</dbReference>
<dbReference type="Pfam" id="PF00096">
    <property type="entry name" value="zf-C2H2"/>
    <property type="match status" value="1"/>
</dbReference>
<evidence type="ECO:0000259" key="7">
    <source>
        <dbReference type="PROSITE" id="PS50157"/>
    </source>
</evidence>
<sequence>MNEENICRLCGVEDSDYIQIYNKDGVQNEVHDITSLYFHDGFLDLDKGNHLKAICLRCWDRIYQFHSYREFVLESQFEIIEKLHKHEISKSVNHNHKLPSPSPHEFNANENEGKSQEVQTNFMAASNKLTEEIEVYDISDEETYDISDEEAYISDESQRDLKSEDSRITPMSILPKPKTDDNHKNTTHEYNKVQLRPRVHKHIKEVNTPERELAEESPKVVTPMTILPYNKNQLRPRAHLQRKQKYTPERKLNEELPTTNRHIRKNKKRKIVHVDINKKRTPEESDAHISQWLPNLECVECHDTFLTFTLLKDHFREQHAGKEFYIICCYRKFAYRCLVEEHVNLHMDPEAYKCMKCGKSFSSRANLCSHRHVLCCPLDLPKNRPRKTNKAIDDTIAAWKPNLECYVCFETFDTFTLLRLHFRQRHKQKHFYVECCERKFAFRHLLEEHVRVHLDPDIFKCKKCKIIFYKQYDLNSHKCQQK</sequence>
<keyword evidence="1" id="KW-0479">Metal-binding</keyword>
<evidence type="ECO:0000313" key="9">
    <source>
        <dbReference type="Proteomes" id="UP000095300"/>
    </source>
</evidence>
<evidence type="ECO:0000256" key="1">
    <source>
        <dbReference type="ARBA" id="ARBA00022723"/>
    </source>
</evidence>
<dbReference type="AlphaFoldDB" id="A0A1I8NTB4"/>
<dbReference type="InterPro" id="IPR012934">
    <property type="entry name" value="Znf_AD"/>
</dbReference>
<evidence type="ECO:0000256" key="4">
    <source>
        <dbReference type="ARBA" id="ARBA00022833"/>
    </source>
</evidence>
<dbReference type="STRING" id="35570.A0A1I8NTB4"/>
<organism evidence="8 9">
    <name type="scientific">Stomoxys calcitrans</name>
    <name type="common">Stable fly</name>
    <name type="synonym">Conops calcitrans</name>
    <dbReference type="NCBI Taxonomy" id="35570"/>
    <lineage>
        <taxon>Eukaryota</taxon>
        <taxon>Metazoa</taxon>
        <taxon>Ecdysozoa</taxon>
        <taxon>Arthropoda</taxon>
        <taxon>Hexapoda</taxon>
        <taxon>Insecta</taxon>
        <taxon>Pterygota</taxon>
        <taxon>Neoptera</taxon>
        <taxon>Endopterygota</taxon>
        <taxon>Diptera</taxon>
        <taxon>Brachycera</taxon>
        <taxon>Muscomorpha</taxon>
        <taxon>Muscoidea</taxon>
        <taxon>Muscidae</taxon>
        <taxon>Stomoxys</taxon>
    </lineage>
</organism>
<dbReference type="OrthoDB" id="6077919at2759"/>
<keyword evidence="3 5" id="KW-0863">Zinc-finger</keyword>
<keyword evidence="9" id="KW-1185">Reference proteome</keyword>
<dbReference type="PROSITE" id="PS50157">
    <property type="entry name" value="ZINC_FINGER_C2H2_2"/>
    <property type="match status" value="2"/>
</dbReference>
<feature type="region of interest" description="Disordered" evidence="6">
    <location>
        <begin position="92"/>
        <end position="116"/>
    </location>
</feature>
<keyword evidence="2" id="KW-0677">Repeat</keyword>
<dbReference type="Pfam" id="PF07776">
    <property type="entry name" value="zf-AD"/>
    <property type="match status" value="1"/>
</dbReference>
<dbReference type="PANTHER" id="PTHR24379:SF121">
    <property type="entry name" value="C2H2-TYPE DOMAIN-CONTAINING PROTEIN"/>
    <property type="match status" value="1"/>
</dbReference>
<dbReference type="GO" id="GO:0008270">
    <property type="term" value="F:zinc ion binding"/>
    <property type="evidence" value="ECO:0007669"/>
    <property type="project" value="UniProtKB-KW"/>
</dbReference>
<dbReference type="SUPFAM" id="SSF57667">
    <property type="entry name" value="beta-beta-alpha zinc fingers"/>
    <property type="match status" value="2"/>
</dbReference>
<keyword evidence="4" id="KW-0862">Zinc</keyword>
<evidence type="ECO:0000256" key="6">
    <source>
        <dbReference type="SAM" id="MobiDB-lite"/>
    </source>
</evidence>
<dbReference type="InterPro" id="IPR013087">
    <property type="entry name" value="Znf_C2H2_type"/>
</dbReference>
<gene>
    <name evidence="8" type="primary">106081176</name>
</gene>
<feature type="domain" description="C2H2-type" evidence="7">
    <location>
        <begin position="352"/>
        <end position="373"/>
    </location>
</feature>
<dbReference type="SUPFAM" id="SSF57716">
    <property type="entry name" value="Glucocorticoid receptor-like (DNA-binding domain)"/>
    <property type="match status" value="1"/>
</dbReference>
<name>A0A1I8NTB4_STOCA</name>
<accession>A0A1I8NTB4</accession>
<proteinExistence type="predicted"/>
<reference evidence="8" key="1">
    <citation type="submission" date="2020-05" db="UniProtKB">
        <authorList>
            <consortium name="EnsemblMetazoa"/>
        </authorList>
    </citation>
    <scope>IDENTIFICATION</scope>
    <source>
        <strain evidence="8">USDA</strain>
    </source>
</reference>